<dbReference type="GO" id="GO:0005829">
    <property type="term" value="C:cytosol"/>
    <property type="evidence" value="ECO:0007669"/>
    <property type="project" value="TreeGrafter"/>
</dbReference>
<evidence type="ECO:0000313" key="11">
    <source>
        <dbReference type="Proteomes" id="UP000253850"/>
    </source>
</evidence>
<dbReference type="InterPro" id="IPR048740">
    <property type="entry name" value="PurT_C"/>
</dbReference>
<evidence type="ECO:0000256" key="3">
    <source>
        <dbReference type="ARBA" id="ARBA00022741"/>
    </source>
</evidence>
<sequence>MNFTAPLKSDSIKIMLLGSGELGKEVIIEAQRLGIETIAVDSYNNAPAQLVANKAYTINMKNKNEILDVIRREKPTYILPEVEAINIEALFTAEEEGYHVIPNADAVNKTMNRKNIREFAAVELGLPTSKYEFVTTFEALEKAASKIGFPCVIKPVMSSSGHGQSIARSEADLQNSWELAKEARGDASELIVEEFITFDYEITMLTARNEKQTVFCEPIGHIQQDGDYIFSWQPMNMSEEAKRKSQEVAQKITDGLGGRGIFGVELFIKADEVYFSEVSPRPHDTGMVTMITQSQSEFALHVRAVLGLPLDFIDYGAGASAAYKAKDDTFNPIVEIKDEAFTATSFARVFGKPQSHKGRRMAVALTFDKESSDKALQKAKELIENYSDR</sequence>
<dbReference type="Proteomes" id="UP000289193">
    <property type="component" value="Unassembled WGS sequence"/>
</dbReference>
<feature type="binding site" evidence="7">
    <location>
        <position position="277"/>
    </location>
    <ligand>
        <name>Mg(2+)</name>
        <dbReference type="ChEBI" id="CHEBI:18420"/>
    </ligand>
</feature>
<dbReference type="Pfam" id="PF21244">
    <property type="entry name" value="PurT_C"/>
    <property type="match status" value="1"/>
</dbReference>
<protein>
    <recommendedName>
        <fullName evidence="7">Formate-dependent phosphoribosylglycinamide formyltransferase</fullName>
        <ecNumber evidence="7">6.3.1.21</ecNumber>
    </recommendedName>
    <alternativeName>
        <fullName evidence="7">5'-phosphoribosylglycinamide transformylase 2</fullName>
    </alternativeName>
    <alternativeName>
        <fullName evidence="7">Formate-dependent GAR transformylase</fullName>
    </alternativeName>
    <alternativeName>
        <fullName evidence="7">GAR transformylase 2</fullName>
        <shortName evidence="7">GART 2</shortName>
    </alternativeName>
    <alternativeName>
        <fullName evidence="7">Non-folate glycinamide ribonucleotide transformylase</fullName>
    </alternativeName>
    <alternativeName>
        <fullName evidence="7">Phosphoribosylglycinamide formyltransferase 2</fullName>
    </alternativeName>
</protein>
<keyword evidence="2 7" id="KW-0479">Metal-binding</keyword>
<feature type="binding site" evidence="7">
    <location>
        <begin position="21"/>
        <end position="22"/>
    </location>
    <ligand>
        <name>N(1)-(5-phospho-beta-D-ribosyl)glycinamide</name>
        <dbReference type="ChEBI" id="CHEBI:143788"/>
    </ligand>
</feature>
<feature type="binding site" evidence="7">
    <location>
        <position position="284"/>
    </location>
    <ligand>
        <name>N(1)-(5-phospho-beta-D-ribosyl)glycinamide</name>
        <dbReference type="ChEBI" id="CHEBI:143788"/>
    </ligand>
</feature>
<dbReference type="InterPro" id="IPR003135">
    <property type="entry name" value="ATP-grasp_carboxylate-amine"/>
</dbReference>
<dbReference type="RefSeq" id="WP_114838062.1">
    <property type="nucleotide sequence ID" value="NZ_CP031217.1"/>
</dbReference>
<dbReference type="SUPFAM" id="SSF51246">
    <property type="entry name" value="Rudiment single hybrid motif"/>
    <property type="match status" value="1"/>
</dbReference>
<feature type="binding site" evidence="7">
    <location>
        <position position="154"/>
    </location>
    <ligand>
        <name>ATP</name>
        <dbReference type="ChEBI" id="CHEBI:30616"/>
    </ligand>
</feature>
<dbReference type="Proteomes" id="UP000253850">
    <property type="component" value="Chromosome"/>
</dbReference>
<dbReference type="Gene3D" id="3.30.1490.20">
    <property type="entry name" value="ATP-grasp fold, A domain"/>
    <property type="match status" value="1"/>
</dbReference>
<evidence type="ECO:0000256" key="4">
    <source>
        <dbReference type="ARBA" id="ARBA00022755"/>
    </source>
</evidence>
<keyword evidence="12" id="KW-1185">Reference proteome</keyword>
<dbReference type="GO" id="GO:0004644">
    <property type="term" value="F:phosphoribosylglycinamide formyltransferase activity"/>
    <property type="evidence" value="ECO:0007669"/>
    <property type="project" value="UniProtKB-UniRule"/>
</dbReference>
<accession>A0AAX2A7L7</accession>
<feature type="binding site" evidence="7">
    <location>
        <begin position="359"/>
        <end position="360"/>
    </location>
    <ligand>
        <name>N(1)-(5-phospho-beta-D-ribosyl)glycinamide</name>
        <dbReference type="ChEBI" id="CHEBI:143788"/>
    </ligand>
</feature>
<dbReference type="GO" id="GO:0000287">
    <property type="term" value="F:magnesium ion binding"/>
    <property type="evidence" value="ECO:0007669"/>
    <property type="project" value="UniProtKB-UniRule"/>
</dbReference>
<feature type="binding site" evidence="7">
    <location>
        <position position="352"/>
    </location>
    <ligand>
        <name>N(1)-(5-phospho-beta-D-ribosyl)glycinamide</name>
        <dbReference type="ChEBI" id="CHEBI:143788"/>
    </ligand>
</feature>
<dbReference type="EMBL" id="CP031217">
    <property type="protein sequence ID" value="AXH11173.1"/>
    <property type="molecule type" value="Genomic_DNA"/>
</dbReference>
<feature type="binding site" evidence="7">
    <location>
        <position position="81"/>
    </location>
    <ligand>
        <name>N(1)-(5-phospho-beta-D-ribosyl)glycinamide</name>
        <dbReference type="ChEBI" id="CHEBI:143788"/>
    </ligand>
</feature>
<dbReference type="NCBIfam" id="NF006766">
    <property type="entry name" value="PRK09288.1"/>
    <property type="match status" value="1"/>
</dbReference>
<keyword evidence="1 7" id="KW-0436">Ligase</keyword>
<dbReference type="SUPFAM" id="SSF56059">
    <property type="entry name" value="Glutathione synthetase ATP-binding domain-like"/>
    <property type="match status" value="1"/>
</dbReference>
<proteinExistence type="inferred from homology"/>
<feature type="binding site" evidence="7">
    <location>
        <position position="201"/>
    </location>
    <ligand>
        <name>ATP</name>
        <dbReference type="ChEBI" id="CHEBI:30616"/>
    </ligand>
</feature>
<feature type="binding site" evidence="7">
    <location>
        <begin position="193"/>
        <end position="196"/>
    </location>
    <ligand>
        <name>ATP</name>
        <dbReference type="ChEBI" id="CHEBI:30616"/>
    </ligand>
</feature>
<comment type="subunit">
    <text evidence="7">Homodimer.</text>
</comment>
<evidence type="ECO:0000256" key="6">
    <source>
        <dbReference type="ARBA" id="ARBA00022842"/>
    </source>
</evidence>
<organism evidence="10 12">
    <name type="scientific">Halarcobacter bivalviorum</name>
    <dbReference type="NCBI Taxonomy" id="663364"/>
    <lineage>
        <taxon>Bacteria</taxon>
        <taxon>Pseudomonadati</taxon>
        <taxon>Campylobacterota</taxon>
        <taxon>Epsilonproteobacteria</taxon>
        <taxon>Campylobacterales</taxon>
        <taxon>Arcobacteraceae</taxon>
        <taxon>Halarcobacter</taxon>
    </lineage>
</organism>
<keyword evidence="4 7" id="KW-0658">Purine biosynthesis</keyword>
<dbReference type="InterPro" id="IPR011054">
    <property type="entry name" value="Rudment_hybrid_motif"/>
</dbReference>
<gene>
    <name evidence="7 10" type="primary">purT</name>
    <name evidence="9" type="ORF">ABIV_0134</name>
    <name evidence="10" type="ORF">CRV05_09040</name>
</gene>
<dbReference type="InterPro" id="IPR013815">
    <property type="entry name" value="ATP_grasp_subdomain_1"/>
</dbReference>
<keyword evidence="6 7" id="KW-0460">Magnesium</keyword>
<dbReference type="Gene3D" id="3.30.470.20">
    <property type="entry name" value="ATP-grasp fold, B domain"/>
    <property type="match status" value="1"/>
</dbReference>
<dbReference type="InterPro" id="IPR011761">
    <property type="entry name" value="ATP-grasp"/>
</dbReference>
<feature type="binding site" evidence="7">
    <location>
        <begin position="159"/>
        <end position="164"/>
    </location>
    <ligand>
        <name>ATP</name>
        <dbReference type="ChEBI" id="CHEBI:30616"/>
    </ligand>
</feature>
<evidence type="ECO:0000256" key="5">
    <source>
        <dbReference type="ARBA" id="ARBA00022840"/>
    </source>
</evidence>
<dbReference type="Gene3D" id="3.40.50.20">
    <property type="match status" value="1"/>
</dbReference>
<evidence type="ECO:0000313" key="12">
    <source>
        <dbReference type="Proteomes" id="UP000289193"/>
    </source>
</evidence>
<feature type="binding site" evidence="7">
    <location>
        <position position="265"/>
    </location>
    <ligand>
        <name>Mg(2+)</name>
        <dbReference type="ChEBI" id="CHEBI:18420"/>
    </ligand>
</feature>
<dbReference type="Pfam" id="PF22660">
    <property type="entry name" value="RS_preATP-grasp-like"/>
    <property type="match status" value="1"/>
</dbReference>
<keyword evidence="9" id="KW-0808">Transferase</keyword>
<dbReference type="HAMAP" id="MF_01643">
    <property type="entry name" value="PurT"/>
    <property type="match status" value="1"/>
</dbReference>
<dbReference type="EC" id="6.3.1.21" evidence="7"/>
<name>A0AAX2A7L7_9BACT</name>
<dbReference type="SUPFAM" id="SSF52440">
    <property type="entry name" value="PreATP-grasp domain"/>
    <property type="match status" value="1"/>
</dbReference>
<evidence type="ECO:0000256" key="7">
    <source>
        <dbReference type="HAMAP-Rule" id="MF_01643"/>
    </source>
</evidence>
<evidence type="ECO:0000313" key="10">
    <source>
        <dbReference type="EMBL" id="RXK09445.1"/>
    </source>
</evidence>
<dbReference type="PROSITE" id="PS50975">
    <property type="entry name" value="ATP_GRASP"/>
    <property type="match status" value="1"/>
</dbReference>
<dbReference type="InterPro" id="IPR005862">
    <property type="entry name" value="PurT"/>
</dbReference>
<reference evidence="10 12" key="1">
    <citation type="submission" date="2017-10" db="EMBL/GenBank/DDBJ databases">
        <title>Genomics of the genus Arcobacter.</title>
        <authorList>
            <person name="Perez-Cataluna A."/>
            <person name="Figueras M.J."/>
        </authorList>
    </citation>
    <scope>NUCLEOTIDE SEQUENCE [LARGE SCALE GENOMIC DNA]</scope>
    <source>
        <strain evidence="10 12">CECT 7835</strain>
    </source>
</reference>
<comment type="catalytic activity">
    <reaction evidence="7">
        <text>N(1)-(5-phospho-beta-D-ribosyl)glycinamide + formate + ATP = N(2)-formyl-N(1)-(5-phospho-beta-D-ribosyl)glycinamide + ADP + phosphate + H(+)</text>
        <dbReference type="Rhea" id="RHEA:24829"/>
        <dbReference type="ChEBI" id="CHEBI:15378"/>
        <dbReference type="ChEBI" id="CHEBI:15740"/>
        <dbReference type="ChEBI" id="CHEBI:30616"/>
        <dbReference type="ChEBI" id="CHEBI:43474"/>
        <dbReference type="ChEBI" id="CHEBI:143788"/>
        <dbReference type="ChEBI" id="CHEBI:147286"/>
        <dbReference type="ChEBI" id="CHEBI:456216"/>
        <dbReference type="EC" id="6.3.1.21"/>
    </reaction>
</comment>
<dbReference type="KEGG" id="hbv:ABIV_0134"/>
<evidence type="ECO:0000313" key="9">
    <source>
        <dbReference type="EMBL" id="AXH11173.1"/>
    </source>
</evidence>
<dbReference type="AlphaFoldDB" id="A0AAX2A7L7"/>
<dbReference type="GO" id="GO:0005524">
    <property type="term" value="F:ATP binding"/>
    <property type="evidence" value="ECO:0007669"/>
    <property type="project" value="UniProtKB-UniRule"/>
</dbReference>
<dbReference type="Pfam" id="PF02222">
    <property type="entry name" value="ATP-grasp"/>
    <property type="match status" value="1"/>
</dbReference>
<dbReference type="InterPro" id="IPR016185">
    <property type="entry name" value="PreATP-grasp_dom_sf"/>
</dbReference>
<dbReference type="GO" id="GO:0006189">
    <property type="term" value="P:'de novo' IMP biosynthetic process"/>
    <property type="evidence" value="ECO:0007669"/>
    <property type="project" value="UniProtKB-UniRule"/>
</dbReference>
<dbReference type="GO" id="GO:0043815">
    <property type="term" value="F:phosphoribosylglycinamide formyltransferase 2 activity"/>
    <property type="evidence" value="ECO:0007669"/>
    <property type="project" value="UniProtKB-UniRule"/>
</dbReference>
<dbReference type="PANTHER" id="PTHR43055">
    <property type="entry name" value="FORMATE-DEPENDENT PHOSPHORIBOSYLGLYCINAMIDE FORMYLTRANSFERASE"/>
    <property type="match status" value="1"/>
</dbReference>
<evidence type="ECO:0000256" key="1">
    <source>
        <dbReference type="ARBA" id="ARBA00022598"/>
    </source>
</evidence>
<evidence type="ECO:0000256" key="2">
    <source>
        <dbReference type="ARBA" id="ARBA00022723"/>
    </source>
</evidence>
<feature type="domain" description="ATP-grasp" evidence="8">
    <location>
        <begin position="118"/>
        <end position="306"/>
    </location>
</feature>
<reference evidence="9 11" key="2">
    <citation type="submission" date="2018-07" db="EMBL/GenBank/DDBJ databases">
        <title>Complete genome of the Arcobacter bivalviorum type strain LMG 26154.</title>
        <authorList>
            <person name="Miller W.G."/>
            <person name="Yee E."/>
            <person name="Bono J.L."/>
        </authorList>
    </citation>
    <scope>NUCLEOTIDE SEQUENCE [LARGE SCALE GENOMIC DNA]</scope>
    <source>
        <strain evidence="9 11">LMG 26154</strain>
    </source>
</reference>
<feature type="binding site" evidence="7">
    <location>
        <position position="113"/>
    </location>
    <ligand>
        <name>ATP</name>
        <dbReference type="ChEBI" id="CHEBI:30616"/>
    </ligand>
</feature>
<dbReference type="NCBIfam" id="TIGR01142">
    <property type="entry name" value="purT"/>
    <property type="match status" value="1"/>
</dbReference>
<keyword evidence="3 7" id="KW-0547">Nucleotide-binding</keyword>
<comment type="pathway">
    <text evidence="7">Purine metabolism; IMP biosynthesis via de novo pathway; N(2)-formyl-N(1)-(5-phospho-D-ribosyl)glycinamide from N(1)-(5-phospho-D-ribosyl)glycinamide (formate route): step 1/1.</text>
</comment>
<evidence type="ECO:0000259" key="8">
    <source>
        <dbReference type="PROSITE" id="PS50975"/>
    </source>
</evidence>
<dbReference type="InterPro" id="IPR054350">
    <property type="entry name" value="PurT/PurK_preATP-grasp"/>
</dbReference>
<comment type="similarity">
    <text evidence="7">Belongs to the PurK/PurT family.</text>
</comment>
<comment type="function">
    <text evidence="7">Involved in the de novo purine biosynthesis. Catalyzes the transfer of formate to 5-phospho-ribosyl-glycinamide (GAR), producing 5-phospho-ribosyl-N-formylglycinamide (FGAR). Formate is provided by PurU via hydrolysis of 10-formyl-tetrahydrofolate.</text>
</comment>
<keyword evidence="5 7" id="KW-0067">ATP-binding</keyword>
<dbReference type="EMBL" id="PDKM01000005">
    <property type="protein sequence ID" value="RXK09445.1"/>
    <property type="molecule type" value="Genomic_DNA"/>
</dbReference>
<dbReference type="PANTHER" id="PTHR43055:SF1">
    <property type="entry name" value="FORMATE-DEPENDENT PHOSPHORIBOSYLGLYCINAMIDE FORMYLTRANSFERASE"/>
    <property type="match status" value="1"/>
</dbReference>